<accession>A0A8S9PAU0</accession>
<evidence type="ECO:0000313" key="2">
    <source>
        <dbReference type="Proteomes" id="UP000712600"/>
    </source>
</evidence>
<dbReference type="EMBL" id="QGKX02001521">
    <property type="protein sequence ID" value="KAF3510227.1"/>
    <property type="molecule type" value="Genomic_DNA"/>
</dbReference>
<evidence type="ECO:0000313" key="1">
    <source>
        <dbReference type="EMBL" id="KAF3510227.1"/>
    </source>
</evidence>
<comment type="caution">
    <text evidence="1">The sequence shown here is derived from an EMBL/GenBank/DDBJ whole genome shotgun (WGS) entry which is preliminary data.</text>
</comment>
<sequence>MRPEASGLRHSRSCGLSLLANDFYKYPTPPFSFKRPYHTKATPKRGSFKVLKFDTLPGSPKNCLEAKEGSVRVQIIPSRPVSLFMIKARFCASRDQSSQDIKVGFWLSPLRSTSCFSPRTLIDRVAYRVECSHYCMVPVICKDKFIAGGRTIWDIVEDDEKEHAVTRAQVRVWCKGLWNPRETKPIADHRTSPKVDNQRQTLMDARPVPSIDSKARKTQLGSGTFWRTLVILEPFEVQNCTDASDV</sequence>
<proteinExistence type="predicted"/>
<organism evidence="1 2">
    <name type="scientific">Brassica cretica</name>
    <name type="common">Mustard</name>
    <dbReference type="NCBI Taxonomy" id="69181"/>
    <lineage>
        <taxon>Eukaryota</taxon>
        <taxon>Viridiplantae</taxon>
        <taxon>Streptophyta</taxon>
        <taxon>Embryophyta</taxon>
        <taxon>Tracheophyta</taxon>
        <taxon>Spermatophyta</taxon>
        <taxon>Magnoliopsida</taxon>
        <taxon>eudicotyledons</taxon>
        <taxon>Gunneridae</taxon>
        <taxon>Pentapetalae</taxon>
        <taxon>rosids</taxon>
        <taxon>malvids</taxon>
        <taxon>Brassicales</taxon>
        <taxon>Brassicaceae</taxon>
        <taxon>Brassiceae</taxon>
        <taxon>Brassica</taxon>
    </lineage>
</organism>
<dbReference type="Proteomes" id="UP000712600">
    <property type="component" value="Unassembled WGS sequence"/>
</dbReference>
<dbReference type="AlphaFoldDB" id="A0A8S9PAU0"/>
<name>A0A8S9PAU0_BRACR</name>
<protein>
    <submittedName>
        <fullName evidence="1">Uncharacterized protein</fullName>
    </submittedName>
</protein>
<reference evidence="1" key="1">
    <citation type="submission" date="2019-12" db="EMBL/GenBank/DDBJ databases">
        <title>Genome sequencing and annotation of Brassica cretica.</title>
        <authorList>
            <person name="Studholme D.J."/>
            <person name="Sarris P."/>
        </authorList>
    </citation>
    <scope>NUCLEOTIDE SEQUENCE</scope>
    <source>
        <strain evidence="1">PFS-109/04</strain>
        <tissue evidence="1">Leaf</tissue>
    </source>
</reference>
<gene>
    <name evidence="1" type="ORF">F2Q69_00006841</name>
</gene>